<evidence type="ECO:0000256" key="1">
    <source>
        <dbReference type="SAM" id="MobiDB-lite"/>
    </source>
</evidence>
<feature type="domain" description="Recombinase-like" evidence="2">
    <location>
        <begin position="4"/>
        <end position="75"/>
    </location>
</feature>
<organism evidence="3 4">
    <name type="scientific">Pseudomonas idahonensis</name>
    <dbReference type="NCBI Taxonomy" id="2942628"/>
    <lineage>
        <taxon>Bacteria</taxon>
        <taxon>Pseudomonadati</taxon>
        <taxon>Pseudomonadota</taxon>
        <taxon>Gammaproteobacteria</taxon>
        <taxon>Pseudomonadales</taxon>
        <taxon>Pseudomonadaceae</taxon>
        <taxon>Pseudomonas</taxon>
    </lineage>
</organism>
<dbReference type="Pfam" id="PF20552">
    <property type="entry name" value="HTH_62"/>
    <property type="match status" value="1"/>
</dbReference>
<protein>
    <recommendedName>
        <fullName evidence="2">Recombinase-like domain-containing protein</fullName>
    </recommendedName>
</protein>
<feature type="region of interest" description="Disordered" evidence="1">
    <location>
        <begin position="1"/>
        <end position="22"/>
    </location>
</feature>
<keyword evidence="4" id="KW-1185">Reference proteome</keyword>
<proteinExistence type="predicted"/>
<name>A0ABT5Q2N2_9PSED</name>
<evidence type="ECO:0000313" key="3">
    <source>
        <dbReference type="EMBL" id="MDD1148254.1"/>
    </source>
</evidence>
<reference evidence="3 4" key="1">
    <citation type="submission" date="2022-05" db="EMBL/GenBank/DDBJ databases">
        <title>Novel Pseudomonas spp. Isolated from a Rainbow Trout Aquaculture Facility.</title>
        <authorList>
            <person name="Testerman T."/>
            <person name="Graf J."/>
        </authorList>
    </citation>
    <scope>NUCLEOTIDE SEQUENCE [LARGE SCALE GENOMIC DNA]</scope>
    <source>
        <strain evidence="3 4">ID357</strain>
    </source>
</reference>
<dbReference type="InterPro" id="IPR046789">
    <property type="entry name" value="HTH_62"/>
</dbReference>
<gene>
    <name evidence="3" type="ORF">M5G25_08155</name>
</gene>
<dbReference type="RefSeq" id="WP_273907527.1">
    <property type="nucleotide sequence ID" value="NZ_JAMDGR010000003.1"/>
</dbReference>
<evidence type="ECO:0000313" key="4">
    <source>
        <dbReference type="Proteomes" id="UP001217610"/>
    </source>
</evidence>
<dbReference type="Proteomes" id="UP001217610">
    <property type="component" value="Unassembled WGS sequence"/>
</dbReference>
<evidence type="ECO:0000259" key="2">
    <source>
        <dbReference type="Pfam" id="PF20552"/>
    </source>
</evidence>
<dbReference type="EMBL" id="JAMDGR010000003">
    <property type="protein sequence ID" value="MDD1148254.1"/>
    <property type="molecule type" value="Genomic_DNA"/>
</dbReference>
<sequence>MTARAPYLEPHQARKRPSTPFEDLLGDSIERAFGNGISELPALLAHLDQAGPPCPLTHGEWTADAYKTLMARLGE</sequence>
<comment type="caution">
    <text evidence="3">The sequence shown here is derived from an EMBL/GenBank/DDBJ whole genome shotgun (WGS) entry which is preliminary data.</text>
</comment>
<accession>A0ABT5Q2N2</accession>